<evidence type="ECO:0000256" key="8">
    <source>
        <dbReference type="ARBA" id="ARBA00023077"/>
    </source>
</evidence>
<evidence type="ECO:0000259" key="15">
    <source>
        <dbReference type="Pfam" id="PF07715"/>
    </source>
</evidence>
<evidence type="ECO:0000256" key="6">
    <source>
        <dbReference type="ARBA" id="ARBA00023004"/>
    </source>
</evidence>
<dbReference type="PANTHER" id="PTHR32552:SF81">
    <property type="entry name" value="TONB-DEPENDENT OUTER MEMBRANE RECEPTOR"/>
    <property type="match status" value="1"/>
</dbReference>
<keyword evidence="13" id="KW-0732">Signal</keyword>
<protein>
    <submittedName>
        <fullName evidence="16">TonB-dependent receptor</fullName>
    </submittedName>
</protein>
<dbReference type="PANTHER" id="PTHR32552">
    <property type="entry name" value="FERRICHROME IRON RECEPTOR-RELATED"/>
    <property type="match status" value="1"/>
</dbReference>
<dbReference type="PROSITE" id="PS52016">
    <property type="entry name" value="TONB_DEPENDENT_REC_3"/>
    <property type="match status" value="1"/>
</dbReference>
<dbReference type="InterPro" id="IPR039426">
    <property type="entry name" value="TonB-dep_rcpt-like"/>
</dbReference>
<evidence type="ECO:0000256" key="5">
    <source>
        <dbReference type="ARBA" id="ARBA00022692"/>
    </source>
</evidence>
<keyword evidence="2 11" id="KW-0813">Transport</keyword>
<dbReference type="InterPro" id="IPR036942">
    <property type="entry name" value="Beta-barrel_TonB_sf"/>
</dbReference>
<keyword evidence="16" id="KW-0675">Receptor</keyword>
<dbReference type="Gene3D" id="2.40.170.20">
    <property type="entry name" value="TonB-dependent receptor, beta-barrel domain"/>
    <property type="match status" value="1"/>
</dbReference>
<evidence type="ECO:0000313" key="17">
    <source>
        <dbReference type="Proteomes" id="UP000197019"/>
    </source>
</evidence>
<keyword evidence="4" id="KW-0410">Iron transport</keyword>
<dbReference type="SUPFAM" id="SSF56935">
    <property type="entry name" value="Porins"/>
    <property type="match status" value="1"/>
</dbReference>
<keyword evidence="17" id="KW-1185">Reference proteome</keyword>
<keyword evidence="9 11" id="KW-0472">Membrane</keyword>
<dbReference type="GO" id="GO:0006826">
    <property type="term" value="P:iron ion transport"/>
    <property type="evidence" value="ECO:0007669"/>
    <property type="project" value="UniProtKB-KW"/>
</dbReference>
<evidence type="ECO:0000256" key="12">
    <source>
        <dbReference type="RuleBase" id="RU003357"/>
    </source>
</evidence>
<accession>A0A1Z4C1N9</accession>
<gene>
    <name evidence="16" type="ORF">CEK71_15935</name>
</gene>
<keyword evidence="8 12" id="KW-0798">TonB box</keyword>
<name>A0A1Z4C1N9_9GAMM</name>
<evidence type="ECO:0000256" key="1">
    <source>
        <dbReference type="ARBA" id="ARBA00004571"/>
    </source>
</evidence>
<dbReference type="InterPro" id="IPR037066">
    <property type="entry name" value="Plug_dom_sf"/>
</dbReference>
<evidence type="ECO:0000256" key="13">
    <source>
        <dbReference type="SAM" id="SignalP"/>
    </source>
</evidence>
<evidence type="ECO:0000313" key="16">
    <source>
        <dbReference type="EMBL" id="ASF47431.1"/>
    </source>
</evidence>
<feature type="signal peptide" evidence="13">
    <location>
        <begin position="1"/>
        <end position="31"/>
    </location>
</feature>
<comment type="subcellular location">
    <subcellularLocation>
        <location evidence="1 11">Cell outer membrane</location>
        <topology evidence="1 11">Multi-pass membrane protein</topology>
    </subcellularLocation>
</comment>
<proteinExistence type="inferred from homology"/>
<dbReference type="Pfam" id="PF00593">
    <property type="entry name" value="TonB_dep_Rec_b-barrel"/>
    <property type="match status" value="1"/>
</dbReference>
<evidence type="ECO:0000256" key="4">
    <source>
        <dbReference type="ARBA" id="ARBA00022496"/>
    </source>
</evidence>
<keyword evidence="10 11" id="KW-0998">Cell outer membrane</keyword>
<dbReference type="AlphaFoldDB" id="A0A1Z4C1N9"/>
<comment type="similarity">
    <text evidence="11 12">Belongs to the TonB-dependent receptor family.</text>
</comment>
<dbReference type="Pfam" id="PF07715">
    <property type="entry name" value="Plug"/>
    <property type="match status" value="1"/>
</dbReference>
<keyword evidence="5 11" id="KW-0812">Transmembrane</keyword>
<evidence type="ECO:0000256" key="7">
    <source>
        <dbReference type="ARBA" id="ARBA00023065"/>
    </source>
</evidence>
<organism evidence="16 17">
    <name type="scientific">Methylovulum psychrotolerans</name>
    <dbReference type="NCBI Taxonomy" id="1704499"/>
    <lineage>
        <taxon>Bacteria</taxon>
        <taxon>Pseudomonadati</taxon>
        <taxon>Pseudomonadota</taxon>
        <taxon>Gammaproteobacteria</taxon>
        <taxon>Methylococcales</taxon>
        <taxon>Methylococcaceae</taxon>
        <taxon>Methylovulum</taxon>
    </lineage>
</organism>
<feature type="domain" description="TonB-dependent receptor-like beta-barrel" evidence="14">
    <location>
        <begin position="231"/>
        <end position="655"/>
    </location>
</feature>
<evidence type="ECO:0000256" key="2">
    <source>
        <dbReference type="ARBA" id="ARBA00022448"/>
    </source>
</evidence>
<feature type="domain" description="TonB-dependent receptor plug" evidence="15">
    <location>
        <begin position="64"/>
        <end position="172"/>
    </location>
</feature>
<evidence type="ECO:0000256" key="11">
    <source>
        <dbReference type="PROSITE-ProRule" id="PRU01360"/>
    </source>
</evidence>
<dbReference type="Proteomes" id="UP000197019">
    <property type="component" value="Chromosome"/>
</dbReference>
<dbReference type="RefSeq" id="WP_088620303.1">
    <property type="nucleotide sequence ID" value="NZ_CP022129.1"/>
</dbReference>
<dbReference type="InterPro" id="IPR012910">
    <property type="entry name" value="Plug_dom"/>
</dbReference>
<dbReference type="Gene3D" id="2.170.130.10">
    <property type="entry name" value="TonB-dependent receptor, plug domain"/>
    <property type="match status" value="1"/>
</dbReference>
<keyword evidence="7" id="KW-0406">Ion transport</keyword>
<evidence type="ECO:0000256" key="3">
    <source>
        <dbReference type="ARBA" id="ARBA00022452"/>
    </source>
</evidence>
<feature type="chain" id="PRO_5012215976" evidence="13">
    <location>
        <begin position="32"/>
        <end position="705"/>
    </location>
</feature>
<reference evidence="16 17" key="1">
    <citation type="submission" date="2017-06" db="EMBL/GenBank/DDBJ databases">
        <title>Genome Sequencing of the methanotroph Methylovulum psychrotolerants str. HV10-M2 isolated from a high-altitude environment.</title>
        <authorList>
            <person name="Mateos-Rivera A."/>
        </authorList>
    </citation>
    <scope>NUCLEOTIDE SEQUENCE [LARGE SCALE GENOMIC DNA]</scope>
    <source>
        <strain evidence="16 17">HV10_M2</strain>
    </source>
</reference>
<evidence type="ECO:0000256" key="9">
    <source>
        <dbReference type="ARBA" id="ARBA00023136"/>
    </source>
</evidence>
<keyword evidence="6" id="KW-0408">Iron</keyword>
<dbReference type="OrthoDB" id="99480at2"/>
<dbReference type="KEGG" id="mpsy:CEK71_15935"/>
<dbReference type="InterPro" id="IPR000531">
    <property type="entry name" value="Beta-barrel_TonB"/>
</dbReference>
<keyword evidence="3 11" id="KW-1134">Transmembrane beta strand</keyword>
<evidence type="ECO:0000256" key="10">
    <source>
        <dbReference type="ARBA" id="ARBA00023237"/>
    </source>
</evidence>
<sequence>MKKIPWATLIKPCSLVGIGVYLSLHCMMAQAHPQQMPEPTEELTQLDTVEVAGQASDLIGIAASASQGVVGQEELKYRPLARVGELVEIVPGAVATQHSGSGKANQYFLRGFNLDHGTDFSVTLDGIPMNMPSHAHGQGYLDLNSVIPELIDKIEYGKGPYYADAGDFSAAGYTKMHTLHKLSEGLLKVTGGEFGYYRGVLANSRRIGDGDLLFGSEVNFYDGVWQQPENAGKYNGMLRYTIDKDNWGLAVNGKAYHATWTATNQIPERAITEGLIGLYGTGDPSDGGITSRYSLSGNAWNRNDHGKNDLNLYAVYSELDLFSNFTGYIDTVHGDQIEQKEHRVQLGGNGEHTRYDRWFGIDTDTTVGLQVRHDDINGLALNHTQARRLLSTVRVDDIRETSVGLYAKNEARWLEKFRSIAGLRGDFFAFDVHSRTLAANSGSQDATLISPKLSLIAGPWLDTELFLNMGYGYHSNDARGTVTHTDPATGEIVHPVTPLARSRGAELGLRSQTLPGLNSTLALWWLESQSELVFVGDGGTTDAAGQSQRYGIEWTNDYKPTDWLTLEADFAFTRAYFTDAPAAQSHIPNSVGRVISLGATVTDPSGLFGSLRLRHFGDVPLNREGTAWAGDTSIVNLGLGYQHKAYKIEVDCFNLFGSTNNDIAYFYGYRLQGETAGPNPDGSTDGIIKHPVEPRMVRVTASVSF</sequence>
<evidence type="ECO:0000259" key="14">
    <source>
        <dbReference type="Pfam" id="PF00593"/>
    </source>
</evidence>
<dbReference type="GO" id="GO:0009279">
    <property type="term" value="C:cell outer membrane"/>
    <property type="evidence" value="ECO:0007669"/>
    <property type="project" value="UniProtKB-SubCell"/>
</dbReference>
<dbReference type="EMBL" id="CP022129">
    <property type="protein sequence ID" value="ASF47431.1"/>
    <property type="molecule type" value="Genomic_DNA"/>
</dbReference>